<dbReference type="GO" id="GO:0005634">
    <property type="term" value="C:nucleus"/>
    <property type="evidence" value="ECO:0007669"/>
    <property type="project" value="UniProtKB-SubCell"/>
</dbReference>
<dbReference type="PANTHER" id="PTHR32096">
    <property type="entry name" value="WRKY TRANSCRIPTION FACTOR 30-RELATED-RELATED"/>
    <property type="match status" value="1"/>
</dbReference>
<dbReference type="Gene3D" id="2.20.25.80">
    <property type="entry name" value="WRKY domain"/>
    <property type="match status" value="1"/>
</dbReference>
<evidence type="ECO:0000259" key="7">
    <source>
        <dbReference type="PROSITE" id="PS50811"/>
    </source>
</evidence>
<proteinExistence type="predicted"/>
<organism evidence="8 9">
    <name type="scientific">Cucumis melo var. makuwa</name>
    <name type="common">Oriental melon</name>
    <dbReference type="NCBI Taxonomy" id="1194695"/>
    <lineage>
        <taxon>Eukaryota</taxon>
        <taxon>Viridiplantae</taxon>
        <taxon>Streptophyta</taxon>
        <taxon>Embryophyta</taxon>
        <taxon>Tracheophyta</taxon>
        <taxon>Spermatophyta</taxon>
        <taxon>Magnoliopsida</taxon>
        <taxon>eudicotyledons</taxon>
        <taxon>Gunneridae</taxon>
        <taxon>Pentapetalae</taxon>
        <taxon>rosids</taxon>
        <taxon>fabids</taxon>
        <taxon>Cucurbitales</taxon>
        <taxon>Cucurbitaceae</taxon>
        <taxon>Benincaseae</taxon>
        <taxon>Cucumis</taxon>
    </lineage>
</organism>
<dbReference type="InterPro" id="IPR036576">
    <property type="entry name" value="WRKY_dom_sf"/>
</dbReference>
<feature type="domain" description="WRKY" evidence="7">
    <location>
        <begin position="134"/>
        <end position="200"/>
    </location>
</feature>
<dbReference type="AlphaFoldDB" id="A0A5D3CZ98"/>
<dbReference type="Pfam" id="PF03106">
    <property type="entry name" value="WRKY"/>
    <property type="match status" value="1"/>
</dbReference>
<keyword evidence="5" id="KW-0539">Nucleus</keyword>
<keyword evidence="4" id="KW-0804">Transcription</keyword>
<evidence type="ECO:0000256" key="2">
    <source>
        <dbReference type="ARBA" id="ARBA00023015"/>
    </source>
</evidence>
<evidence type="ECO:0000256" key="5">
    <source>
        <dbReference type="ARBA" id="ARBA00023242"/>
    </source>
</evidence>
<gene>
    <name evidence="8" type="ORF">E5676_scaffold21G004460</name>
</gene>
<dbReference type="SMART" id="SM00774">
    <property type="entry name" value="WRKY"/>
    <property type="match status" value="1"/>
</dbReference>
<protein>
    <submittedName>
        <fullName evidence="8">Putative WRKY transcription factor 29</fullName>
    </submittedName>
</protein>
<comment type="caution">
    <text evidence="8">The sequence shown here is derived from an EMBL/GenBank/DDBJ whole genome shotgun (WGS) entry which is preliminary data.</text>
</comment>
<dbReference type="SMR" id="A0A5D3CZ98"/>
<reference evidence="8 9" key="1">
    <citation type="submission" date="2019-08" db="EMBL/GenBank/DDBJ databases">
        <title>Draft genome sequences of two oriental melons (Cucumis melo L. var makuwa).</title>
        <authorList>
            <person name="Kwon S.-Y."/>
        </authorList>
    </citation>
    <scope>NUCLEOTIDE SEQUENCE [LARGE SCALE GENOMIC DNA]</scope>
    <source>
        <strain evidence="9">cv. Chang Bougi</strain>
        <tissue evidence="8">Leaf</tissue>
    </source>
</reference>
<dbReference type="Proteomes" id="UP000321947">
    <property type="component" value="Unassembled WGS sequence"/>
</dbReference>
<feature type="region of interest" description="Disordered" evidence="6">
    <location>
        <begin position="105"/>
        <end position="130"/>
    </location>
</feature>
<dbReference type="InterPro" id="IPR044810">
    <property type="entry name" value="WRKY_plant"/>
</dbReference>
<keyword evidence="2" id="KW-0805">Transcription regulation</keyword>
<comment type="subcellular location">
    <subcellularLocation>
        <location evidence="1">Nucleus</location>
    </subcellularLocation>
</comment>
<name>A0A5D3CZ98_CUCMM</name>
<dbReference type="GO" id="GO:0003700">
    <property type="term" value="F:DNA-binding transcription factor activity"/>
    <property type="evidence" value="ECO:0007669"/>
    <property type="project" value="InterPro"/>
</dbReference>
<feature type="compositionally biased region" description="Basic residues" evidence="6">
    <location>
        <begin position="119"/>
        <end position="128"/>
    </location>
</feature>
<dbReference type="SUPFAM" id="SSF118290">
    <property type="entry name" value="WRKY DNA-binding domain"/>
    <property type="match status" value="1"/>
</dbReference>
<dbReference type="PROSITE" id="PS50811">
    <property type="entry name" value="WRKY"/>
    <property type="match status" value="1"/>
</dbReference>
<evidence type="ECO:0000256" key="1">
    <source>
        <dbReference type="ARBA" id="ARBA00004123"/>
    </source>
</evidence>
<dbReference type="GO" id="GO:0000976">
    <property type="term" value="F:transcription cis-regulatory region binding"/>
    <property type="evidence" value="ECO:0007669"/>
    <property type="project" value="TreeGrafter"/>
</dbReference>
<accession>A0A5D3CZ98</accession>
<evidence type="ECO:0000313" key="8">
    <source>
        <dbReference type="EMBL" id="TYK16618.1"/>
    </source>
</evidence>
<dbReference type="EMBL" id="SSTD01008307">
    <property type="protein sequence ID" value="TYK16618.1"/>
    <property type="molecule type" value="Genomic_DNA"/>
</dbReference>
<evidence type="ECO:0000256" key="6">
    <source>
        <dbReference type="SAM" id="MobiDB-lite"/>
    </source>
</evidence>
<evidence type="ECO:0000256" key="3">
    <source>
        <dbReference type="ARBA" id="ARBA00023125"/>
    </source>
</evidence>
<evidence type="ECO:0000313" key="9">
    <source>
        <dbReference type="Proteomes" id="UP000321947"/>
    </source>
</evidence>
<dbReference type="PANTHER" id="PTHR32096:SF80">
    <property type="entry name" value="WRKY TRANSCRIPTION FACTOR 27-RELATED"/>
    <property type="match status" value="1"/>
</dbReference>
<dbReference type="InterPro" id="IPR003657">
    <property type="entry name" value="WRKY_dom"/>
</dbReference>
<evidence type="ECO:0000256" key="4">
    <source>
        <dbReference type="ARBA" id="ARBA00023163"/>
    </source>
</evidence>
<sequence length="271" mass="30447">MEDWGLQAIVKGCNGIPIGSSTTAATTRLMEDTNNLYSFLRSDQEEDGGFFSSCVYNNYYNPQISSSSIFHDEFEGLFGRNSSNNSAAASISHLLRDFKEPADQKLHHKNQIIQPTKQKQSKKSRQNRVVKEVKADKVCSDSWGWRKYGQKPIKGSPYPRSYYRCSSSKGCSARKQVERSLSDPEVFVVTYTAEHNHAEPTRRNALAGTTRKKFPALENPNLDMILSPNNSTSVASIEEDQHHPMEGVADGEVLMDMPFEFFTGLEDLLFG</sequence>
<keyword evidence="3" id="KW-0238">DNA-binding</keyword>